<dbReference type="PANTHER" id="PTHR35807:SF2">
    <property type="entry name" value="TRANSCRIPTIONAL ACTIVATOR DOMAIN"/>
    <property type="match status" value="1"/>
</dbReference>
<dbReference type="SMART" id="SM01043">
    <property type="entry name" value="BTAD"/>
    <property type="match status" value="1"/>
</dbReference>
<dbReference type="Gene3D" id="1.25.40.10">
    <property type="entry name" value="Tetratricopeptide repeat domain"/>
    <property type="match status" value="1"/>
</dbReference>
<dbReference type="GO" id="GO:0006355">
    <property type="term" value="P:regulation of DNA-templated transcription"/>
    <property type="evidence" value="ECO:0007669"/>
    <property type="project" value="InterPro"/>
</dbReference>
<dbReference type="InterPro" id="IPR016032">
    <property type="entry name" value="Sig_transdc_resp-reg_C-effctor"/>
</dbReference>
<reference evidence="2 3" key="1">
    <citation type="submission" date="2016-10" db="EMBL/GenBank/DDBJ databases">
        <authorList>
            <person name="de Groot N.N."/>
        </authorList>
    </citation>
    <scope>NUCLEOTIDE SEQUENCE [LARGE SCALE GENOMIC DNA]</scope>
    <source>
        <strain evidence="2 3">SLAS-1</strain>
    </source>
</reference>
<dbReference type="STRING" id="321763.SAMN04488692_10531"/>
<dbReference type="InterPro" id="IPR051677">
    <property type="entry name" value="AfsR-DnrI-RedD_regulator"/>
</dbReference>
<dbReference type="Pfam" id="PF03704">
    <property type="entry name" value="BTAD"/>
    <property type="match status" value="1"/>
</dbReference>
<evidence type="ECO:0000313" key="3">
    <source>
        <dbReference type="Proteomes" id="UP000199476"/>
    </source>
</evidence>
<feature type="domain" description="Bacterial transcriptional activator" evidence="1">
    <location>
        <begin position="110"/>
        <end position="232"/>
    </location>
</feature>
<dbReference type="EMBL" id="FNGO01000005">
    <property type="protein sequence ID" value="SDL49658.1"/>
    <property type="molecule type" value="Genomic_DNA"/>
</dbReference>
<dbReference type="GO" id="GO:0003677">
    <property type="term" value="F:DNA binding"/>
    <property type="evidence" value="ECO:0007669"/>
    <property type="project" value="InterPro"/>
</dbReference>
<dbReference type="InterPro" id="IPR005158">
    <property type="entry name" value="BTAD"/>
</dbReference>
<dbReference type="PANTHER" id="PTHR35807">
    <property type="entry name" value="TRANSCRIPTIONAL REGULATOR REDD-RELATED"/>
    <property type="match status" value="1"/>
</dbReference>
<dbReference type="InterPro" id="IPR036388">
    <property type="entry name" value="WH-like_DNA-bd_sf"/>
</dbReference>
<name>A0A1G9KIP5_9FIRM</name>
<gene>
    <name evidence="2" type="ORF">SAMN04488692_10531</name>
</gene>
<dbReference type="Proteomes" id="UP000199476">
    <property type="component" value="Unassembled WGS sequence"/>
</dbReference>
<keyword evidence="3" id="KW-1185">Reference proteome</keyword>
<dbReference type="SUPFAM" id="SSF48452">
    <property type="entry name" value="TPR-like"/>
    <property type="match status" value="1"/>
</dbReference>
<dbReference type="RefSeq" id="WP_089758777.1">
    <property type="nucleotide sequence ID" value="NZ_FNGO01000005.1"/>
</dbReference>
<dbReference type="Gene3D" id="1.10.10.10">
    <property type="entry name" value="Winged helix-like DNA-binding domain superfamily/Winged helix DNA-binding domain"/>
    <property type="match status" value="1"/>
</dbReference>
<dbReference type="SUPFAM" id="SSF46894">
    <property type="entry name" value="C-terminal effector domain of the bipartite response regulators"/>
    <property type="match status" value="1"/>
</dbReference>
<protein>
    <submittedName>
        <fullName evidence="2">Transcriptional regulatory protein, C terminal</fullName>
    </submittedName>
</protein>
<organism evidence="2 3">
    <name type="scientific">Halarsenatibacter silvermanii</name>
    <dbReference type="NCBI Taxonomy" id="321763"/>
    <lineage>
        <taxon>Bacteria</taxon>
        <taxon>Bacillati</taxon>
        <taxon>Bacillota</taxon>
        <taxon>Clostridia</taxon>
        <taxon>Halanaerobiales</taxon>
        <taxon>Halarsenatibacteraceae</taxon>
        <taxon>Halarsenatibacter</taxon>
    </lineage>
</organism>
<accession>A0A1G9KIP5</accession>
<evidence type="ECO:0000313" key="2">
    <source>
        <dbReference type="EMBL" id="SDL49658.1"/>
    </source>
</evidence>
<sequence>MKRSGLKVYSLGRFIVEKNDEVISSQYSSSGKLWLLFQYLLSHPEEPVTQEKIIKDLDFDMELIDAHNALENRIYRLRKMLCAGEKYRADKYIIYKNGGYSLNWEEGGWFDVREFLRQQAEAEGAVSRGEDDTGIKCYQEALKLYKGDYLNSKYDLPWAVTKRVMYRQKFLESVISLIKLLQHKEDYSEIEKICRNAMEIEAFDEGLHKLLIRALLEQNKTDRARRHYIYIQKLSAQKDAKLFSDMDWERYKKLEEESSNKFSDINEFFAGLEYFEKKEEGLKLLEPDVFKEIMEMETRKRKRKSKDNSKSDNYVLFFNLKTTDRLAEEQSKEEEKAGIESLHEAFRLELRRGDVICRWNEFQYLVLLVDIEVPVVRRIIQRIKNTFHDLISSEEIMLNVSFKRLVARKN</sequence>
<dbReference type="OrthoDB" id="142950at2"/>
<proteinExistence type="predicted"/>
<dbReference type="AlphaFoldDB" id="A0A1G9KIP5"/>
<dbReference type="InterPro" id="IPR011990">
    <property type="entry name" value="TPR-like_helical_dom_sf"/>
</dbReference>
<evidence type="ECO:0000259" key="1">
    <source>
        <dbReference type="SMART" id="SM01043"/>
    </source>
</evidence>